<accession>A0AAF1A2R9</accession>
<keyword evidence="2" id="KW-1185">Reference proteome</keyword>
<dbReference type="Proteomes" id="UP001234989">
    <property type="component" value="Chromosome 12"/>
</dbReference>
<dbReference type="PANTHER" id="PTHR33180:SF31">
    <property type="entry name" value="POLYPROTEIN PROTEIN"/>
    <property type="match status" value="1"/>
</dbReference>
<evidence type="ECO:0000313" key="1">
    <source>
        <dbReference type="EMBL" id="WMV58908.1"/>
    </source>
</evidence>
<name>A0AAF1A2R9_SOLVR</name>
<gene>
    <name evidence="1" type="ORF">MTR67_052293</name>
</gene>
<proteinExistence type="predicted"/>
<dbReference type="AlphaFoldDB" id="A0AAF1A2R9"/>
<evidence type="ECO:0000313" key="2">
    <source>
        <dbReference type="Proteomes" id="UP001234989"/>
    </source>
</evidence>
<organism evidence="1 2">
    <name type="scientific">Solanum verrucosum</name>
    <dbReference type="NCBI Taxonomy" id="315347"/>
    <lineage>
        <taxon>Eukaryota</taxon>
        <taxon>Viridiplantae</taxon>
        <taxon>Streptophyta</taxon>
        <taxon>Embryophyta</taxon>
        <taxon>Tracheophyta</taxon>
        <taxon>Spermatophyta</taxon>
        <taxon>Magnoliopsida</taxon>
        <taxon>eudicotyledons</taxon>
        <taxon>Gunneridae</taxon>
        <taxon>Pentapetalae</taxon>
        <taxon>asterids</taxon>
        <taxon>lamiids</taxon>
        <taxon>Solanales</taxon>
        <taxon>Solanaceae</taxon>
        <taxon>Solanoideae</taxon>
        <taxon>Solaneae</taxon>
        <taxon>Solanum</taxon>
    </lineage>
</organism>
<sequence length="115" mass="13802">MNKLKVAGLRMILVEKRLSTDEVVDRYPNVWDTIWFHMFERFTQSRGYYIRPCVWELYTYEKLVPRGKKKASPFAPVDHVVVHVPWIKPRVQIEKNDLNVVARLIIEQEMAMRDK</sequence>
<protein>
    <submittedName>
        <fullName evidence="1">Uncharacterized protein</fullName>
    </submittedName>
</protein>
<dbReference type="PANTHER" id="PTHR33180">
    <property type="entry name" value="PHOTOSYSTEM II CP43 REACTION CENTER PROTEIN"/>
    <property type="match status" value="1"/>
</dbReference>
<dbReference type="EMBL" id="CP133623">
    <property type="protein sequence ID" value="WMV58908.1"/>
    <property type="molecule type" value="Genomic_DNA"/>
</dbReference>
<reference evidence="1" key="1">
    <citation type="submission" date="2023-08" db="EMBL/GenBank/DDBJ databases">
        <title>A de novo genome assembly of Solanum verrucosum Schlechtendal, a Mexican diploid species geographically isolated from the other diploid A-genome species in potato relatives.</title>
        <authorList>
            <person name="Hosaka K."/>
        </authorList>
    </citation>
    <scope>NUCLEOTIDE SEQUENCE</scope>
    <source>
        <tissue evidence="1">Young leaves</tissue>
    </source>
</reference>